<evidence type="ECO:0000313" key="3">
    <source>
        <dbReference type="EMBL" id="CAG7651510.1"/>
    </source>
</evidence>
<dbReference type="Proteomes" id="UP000730618">
    <property type="component" value="Unassembled WGS sequence"/>
</dbReference>
<feature type="compositionally biased region" description="Low complexity" evidence="1">
    <location>
        <begin position="144"/>
        <end position="160"/>
    </location>
</feature>
<dbReference type="EMBL" id="CAJVCE010000016">
    <property type="protein sequence ID" value="CAG7651510.1"/>
    <property type="molecule type" value="Genomic_DNA"/>
</dbReference>
<dbReference type="RefSeq" id="WP_218101231.1">
    <property type="nucleotide sequence ID" value="NZ_CAJVCE010000016.1"/>
</dbReference>
<organism evidence="3 4">
    <name type="scientific">Paenibacillus allorhizosphaerae</name>
    <dbReference type="NCBI Taxonomy" id="2849866"/>
    <lineage>
        <taxon>Bacteria</taxon>
        <taxon>Bacillati</taxon>
        <taxon>Bacillota</taxon>
        <taxon>Bacilli</taxon>
        <taxon>Bacillales</taxon>
        <taxon>Paenibacillaceae</taxon>
        <taxon>Paenibacillus</taxon>
    </lineage>
</organism>
<feature type="transmembrane region" description="Helical" evidence="2">
    <location>
        <begin position="12"/>
        <end position="34"/>
    </location>
</feature>
<comment type="caution">
    <text evidence="3">The sequence shown here is derived from an EMBL/GenBank/DDBJ whole genome shotgun (WGS) entry which is preliminary data.</text>
</comment>
<proteinExistence type="predicted"/>
<reference evidence="3 4" key="1">
    <citation type="submission" date="2021-06" db="EMBL/GenBank/DDBJ databases">
        <authorList>
            <person name="Criscuolo A."/>
        </authorList>
    </citation>
    <scope>NUCLEOTIDE SEQUENCE [LARGE SCALE GENOMIC DNA]</scope>
    <source>
        <strain evidence="4">CIP 111802</strain>
    </source>
</reference>
<gene>
    <name evidence="3" type="ORF">PAECIP111802_04982</name>
</gene>
<keyword evidence="2" id="KW-0472">Membrane</keyword>
<keyword evidence="2" id="KW-1133">Transmembrane helix</keyword>
<accession>A0ABM8VNM2</accession>
<evidence type="ECO:0000256" key="2">
    <source>
        <dbReference type="SAM" id="Phobius"/>
    </source>
</evidence>
<sequence>MWHIEIPTAYVLLSGVGMIIAIPFIFAGLLSWYWSGVRRRSEMASTIVDLETRISWYRNNTTENRMFEIQKPTIRRSIKEVEFNDTESQVVAGPIIATQSENLIETSISSDPAGNERNVDYGQQSQAFLDALKKEQEEHDKLEQQQLELDTEEQTTSTESLVFSPPKITEMQFAAEASPEFLKKLGIFTQSPAPKSSNNVIQFPTVARTPKENMEQMELELHLEDGSAGERKGTYWGHYRIVERYDDGLASCMNIETGDRGIFHHAMLARIDSSQEVFTALVQYKNNSRQVLGLWPGQHDISPNFDIYQEAMGG</sequence>
<keyword evidence="4" id="KW-1185">Reference proteome</keyword>
<protein>
    <submittedName>
        <fullName evidence="3">Uncharacterized protein</fullName>
    </submittedName>
</protein>
<evidence type="ECO:0000313" key="4">
    <source>
        <dbReference type="Proteomes" id="UP000730618"/>
    </source>
</evidence>
<keyword evidence="2" id="KW-0812">Transmembrane</keyword>
<evidence type="ECO:0000256" key="1">
    <source>
        <dbReference type="SAM" id="MobiDB-lite"/>
    </source>
</evidence>
<name>A0ABM8VNM2_9BACL</name>
<feature type="region of interest" description="Disordered" evidence="1">
    <location>
        <begin position="136"/>
        <end position="160"/>
    </location>
</feature>